<dbReference type="OrthoDB" id="6759184at2759"/>
<dbReference type="AlphaFoldDB" id="A0A8X6PDK6"/>
<reference evidence="1" key="1">
    <citation type="submission" date="2020-08" db="EMBL/GenBank/DDBJ databases">
        <title>Multicomponent nature underlies the extraordinary mechanical properties of spider dragline silk.</title>
        <authorList>
            <person name="Kono N."/>
            <person name="Nakamura H."/>
            <person name="Mori M."/>
            <person name="Yoshida Y."/>
            <person name="Ohtoshi R."/>
            <person name="Malay A.D."/>
            <person name="Moran D.A.P."/>
            <person name="Tomita M."/>
            <person name="Numata K."/>
            <person name="Arakawa K."/>
        </authorList>
    </citation>
    <scope>NUCLEOTIDE SEQUENCE</scope>
</reference>
<proteinExistence type="predicted"/>
<sequence>MYEKRYVYAGKHKTMAYRFIFSDESTFNLSGKVNQYNIPIWGMEKPFTVSEHERGSATFNVLSVTSSLKLYGPFSFYHPVNCMVISYSVSEMLHQMLTLTCLK</sequence>
<dbReference type="Proteomes" id="UP000887013">
    <property type="component" value="Unassembled WGS sequence"/>
</dbReference>
<protein>
    <submittedName>
        <fullName evidence="1">Uncharacterized protein</fullName>
    </submittedName>
</protein>
<comment type="caution">
    <text evidence="1">The sequence shown here is derived from an EMBL/GenBank/DDBJ whole genome shotgun (WGS) entry which is preliminary data.</text>
</comment>
<dbReference type="EMBL" id="BMAW01068012">
    <property type="protein sequence ID" value="GFT62355.1"/>
    <property type="molecule type" value="Genomic_DNA"/>
</dbReference>
<organism evidence="1 2">
    <name type="scientific">Nephila pilipes</name>
    <name type="common">Giant wood spider</name>
    <name type="synonym">Nephila maculata</name>
    <dbReference type="NCBI Taxonomy" id="299642"/>
    <lineage>
        <taxon>Eukaryota</taxon>
        <taxon>Metazoa</taxon>
        <taxon>Ecdysozoa</taxon>
        <taxon>Arthropoda</taxon>
        <taxon>Chelicerata</taxon>
        <taxon>Arachnida</taxon>
        <taxon>Araneae</taxon>
        <taxon>Araneomorphae</taxon>
        <taxon>Entelegynae</taxon>
        <taxon>Araneoidea</taxon>
        <taxon>Nephilidae</taxon>
        <taxon>Nephila</taxon>
    </lineage>
</organism>
<accession>A0A8X6PDK6</accession>
<evidence type="ECO:0000313" key="1">
    <source>
        <dbReference type="EMBL" id="GFT62355.1"/>
    </source>
</evidence>
<keyword evidence="2" id="KW-1185">Reference proteome</keyword>
<evidence type="ECO:0000313" key="2">
    <source>
        <dbReference type="Proteomes" id="UP000887013"/>
    </source>
</evidence>
<name>A0A8X6PDK6_NEPPI</name>
<gene>
    <name evidence="1" type="primary">AVEN_273973_1</name>
    <name evidence="1" type="ORF">NPIL_589291</name>
</gene>